<dbReference type="PANTHER" id="PTHR16305:SF35">
    <property type="entry name" value="TRANSCRIPTIONAL ACTIVATOR DOMAIN"/>
    <property type="match status" value="1"/>
</dbReference>
<evidence type="ECO:0000313" key="6">
    <source>
        <dbReference type="Proteomes" id="UP000309231"/>
    </source>
</evidence>
<dbReference type="InterPro" id="IPR027417">
    <property type="entry name" value="P-loop_NTPase"/>
</dbReference>
<evidence type="ECO:0000259" key="3">
    <source>
        <dbReference type="PROSITE" id="PS50043"/>
    </source>
</evidence>
<name>A0A8H2JDH2_MYCMU</name>
<feature type="domain" description="HTH luxR-type" evidence="3">
    <location>
        <begin position="845"/>
        <end position="910"/>
    </location>
</feature>
<dbReference type="InterPro" id="IPR016032">
    <property type="entry name" value="Sig_transdc_resp-reg_C-effctor"/>
</dbReference>
<dbReference type="Gene3D" id="3.40.50.300">
    <property type="entry name" value="P-loop containing nucleotide triphosphate hydrolases"/>
    <property type="match status" value="1"/>
</dbReference>
<evidence type="ECO:0000256" key="1">
    <source>
        <dbReference type="ARBA" id="ARBA00022741"/>
    </source>
</evidence>
<dbReference type="InterPro" id="IPR041664">
    <property type="entry name" value="AAA_16"/>
</dbReference>
<dbReference type="CDD" id="cd06170">
    <property type="entry name" value="LuxR_C_like"/>
    <property type="match status" value="1"/>
</dbReference>
<dbReference type="Proteomes" id="UP000309231">
    <property type="component" value="Chromosome"/>
</dbReference>
<dbReference type="InterPro" id="IPR011990">
    <property type="entry name" value="TPR-like_helical_dom_sf"/>
</dbReference>
<dbReference type="PANTHER" id="PTHR16305">
    <property type="entry name" value="TESTICULAR SOLUBLE ADENYLYL CYCLASE"/>
    <property type="match status" value="1"/>
</dbReference>
<dbReference type="GO" id="GO:0004016">
    <property type="term" value="F:adenylate cyclase activity"/>
    <property type="evidence" value="ECO:0007669"/>
    <property type="project" value="TreeGrafter"/>
</dbReference>
<dbReference type="GO" id="GO:0005737">
    <property type="term" value="C:cytoplasm"/>
    <property type="evidence" value="ECO:0007669"/>
    <property type="project" value="TreeGrafter"/>
</dbReference>
<keyword evidence="1" id="KW-0547">Nucleotide-binding</keyword>
<dbReference type="SUPFAM" id="SSF46894">
    <property type="entry name" value="C-terminal effector domain of the bipartite response regulators"/>
    <property type="match status" value="1"/>
</dbReference>
<dbReference type="EMBL" id="POTL01000001">
    <property type="protein sequence ID" value="TLH53743.1"/>
    <property type="molecule type" value="Genomic_DNA"/>
</dbReference>
<dbReference type="GO" id="GO:0006355">
    <property type="term" value="P:regulation of DNA-templated transcription"/>
    <property type="evidence" value="ECO:0007669"/>
    <property type="project" value="InterPro"/>
</dbReference>
<dbReference type="PRINTS" id="PR00038">
    <property type="entry name" value="HTHLUXR"/>
</dbReference>
<reference evidence="4 6" key="2">
    <citation type="journal article" date="2019" name="BMC Evol. Biol.">
        <title>Comparative genomics of Mycobacterium mucogenicum and Mycobacterium neoaurum clade members emphasizing tRNA and non-coding RNA.</title>
        <authorList>
            <person name="Behra P.R.K."/>
            <person name="Pettersson B.M.F."/>
            <person name="Das S."/>
            <person name="Dasgupta S."/>
            <person name="Kirsebom L.A."/>
        </authorList>
    </citation>
    <scope>NUCLEOTIDE SEQUENCE [LARGE SCALE GENOMIC DNA]</scope>
    <source>
        <strain evidence="4 6">DSM 44124</strain>
    </source>
</reference>
<proteinExistence type="predicted"/>
<dbReference type="AlphaFoldDB" id="A0A8H2JDH2"/>
<protein>
    <submittedName>
        <fullName evidence="4">AAA family ATPase</fullName>
    </submittedName>
    <submittedName>
        <fullName evidence="5">Helix-turn-helix transcriptional regulator</fullName>
    </submittedName>
</protein>
<gene>
    <name evidence="4" type="ORF">C1S78_016610</name>
    <name evidence="5" type="ORF">C1S78_16570</name>
</gene>
<evidence type="ECO:0000313" key="4">
    <source>
        <dbReference type="EMBL" id="QPG72407.1"/>
    </source>
</evidence>
<sequence length="913" mass="96880">MPIQPANLARVIIGRSAELASVTDTLATISTTGTALVVDGEAGIGKSTLLSAIADWAVANGYRRLGCSGLQSQSEVGFAGVHELIHPVLDHTAALPPRQRTALLTAFGLDDGPTPDRLLVSLAVLGLLEEAASRRRIILIIDDVQWLDQSSLEVLAFVARRLGNAPLMMLCAERTGLDGAAPYLDGLPRLSLGPLAPEHARQLLNTTAQHADTLLQQRVLDQAGGNPLAVIELSGAADERGNSAVFSGEPLPTTRRVERAFLSQLDGLTDNSRLLLLLIASSDGQLRDIDVATDLLGLALTDELAPLERAGLITASGGRLHMRHPLIRSTVYGSAPLAARTVVHRALADATVDPVRAAWHRAEATFGTDEQVATDLEAAARQAHARGAGAESAAALRRAAVLSPDPAARVRRLAEAAEIARSSGLTAESISILGEAESLGDQHCSTGQLVLTRFVLNVTAAIPGQSATELVTLAGKFSDGDIEQRRLLWAAAIECRLHGLAEEPRRDVVAALRHLDDGADDPVVRMALALVDDTGAGQDLRTRLPRLIDEVADDPLLLMALGFAAEAVADRIHALQCWNRVQSLSRTSGSAADECESQRGAAQLLLGEGRIQAAAIAAENALRLAQDINLPMTAASAAATLARVQVWQGRFDQARETVATARRLLAPDPAILWHDDVHWAAGLLALCTADPADALGHLLKMTGHRTSRRWAIADLAEAAAGNDRADLVRPLLADIEDQARQLGTGLELMLAHRAHALLAQTAAEAHEHFLAALAAGDDADAELETARTHLAYGQWLRRQRRITEARTHLSSALAVFDAAGAAPFADRAAAELRAAGVATPAGTPRHGPVSELTSQELQIAQLAAAGLTNREIADRIYVSHRTVAAHLYKMFPKLGITNRNQLHTVLDDRTVVI</sequence>
<dbReference type="InterPro" id="IPR036388">
    <property type="entry name" value="WH-like_DNA-bd_sf"/>
</dbReference>
<dbReference type="EMBL" id="CP062008">
    <property type="protein sequence ID" value="QPG72407.1"/>
    <property type="molecule type" value="Genomic_DNA"/>
</dbReference>
<reference evidence="5" key="1">
    <citation type="submission" date="2018-01" db="EMBL/GenBank/DDBJ databases">
        <title>Comparative genomics of Mycobacterium mucogenicum and Mycobacterium neoaurum clade members emphasizing tRNA and non-coding RNA.</title>
        <authorList>
            <person name="Behra P.R.K."/>
            <person name="Pettersson B.M.F."/>
            <person name="Das S."/>
            <person name="Dasgupta S."/>
            <person name="Kirsebom L.A."/>
        </authorList>
    </citation>
    <scope>NUCLEOTIDE SEQUENCE</scope>
    <source>
        <strain evidence="5">DSM 44124</strain>
    </source>
</reference>
<organism evidence="5">
    <name type="scientific">Mycolicibacterium mucogenicum DSM 44124</name>
    <dbReference type="NCBI Taxonomy" id="1226753"/>
    <lineage>
        <taxon>Bacteria</taxon>
        <taxon>Bacillati</taxon>
        <taxon>Actinomycetota</taxon>
        <taxon>Actinomycetes</taxon>
        <taxon>Mycobacteriales</taxon>
        <taxon>Mycobacteriaceae</taxon>
        <taxon>Mycolicibacterium</taxon>
    </lineage>
</organism>
<keyword evidence="6" id="KW-1185">Reference proteome</keyword>
<keyword evidence="2" id="KW-0067">ATP-binding</keyword>
<evidence type="ECO:0000256" key="2">
    <source>
        <dbReference type="ARBA" id="ARBA00022840"/>
    </source>
</evidence>
<evidence type="ECO:0000313" key="5">
    <source>
        <dbReference type="EMBL" id="TLH53743.1"/>
    </source>
</evidence>
<accession>A0A8H2JDH2</accession>
<dbReference type="Gene3D" id="1.10.10.10">
    <property type="entry name" value="Winged helix-like DNA-binding domain superfamily/Winged helix DNA-binding domain"/>
    <property type="match status" value="1"/>
</dbReference>
<dbReference type="SMART" id="SM00421">
    <property type="entry name" value="HTH_LUXR"/>
    <property type="match status" value="1"/>
</dbReference>
<dbReference type="GO" id="GO:0003677">
    <property type="term" value="F:DNA binding"/>
    <property type="evidence" value="ECO:0007669"/>
    <property type="project" value="InterPro"/>
</dbReference>
<dbReference type="SUPFAM" id="SSF52540">
    <property type="entry name" value="P-loop containing nucleoside triphosphate hydrolases"/>
    <property type="match status" value="1"/>
</dbReference>
<reference evidence="4 6" key="3">
    <citation type="journal article" date="2019" name="Sci. Rep.">
        <title>Insight into the biology of Mycobacterium mucogenicum and Mycobacterium neoaurum clade members.</title>
        <authorList>
            <person name="Behra P.R.K."/>
            <person name="Pettersson B.M.F."/>
            <person name="Ramesh M."/>
            <person name="Dasgupta S."/>
            <person name="Kirsebom L.A."/>
        </authorList>
    </citation>
    <scope>NUCLEOTIDE SEQUENCE [LARGE SCALE GENOMIC DNA]</scope>
    <source>
        <strain evidence="4 6">DSM 44124</strain>
    </source>
</reference>
<dbReference type="Pfam" id="PF13191">
    <property type="entry name" value="AAA_16"/>
    <property type="match status" value="1"/>
</dbReference>
<dbReference type="GO" id="GO:0005524">
    <property type="term" value="F:ATP binding"/>
    <property type="evidence" value="ECO:0007669"/>
    <property type="project" value="UniProtKB-KW"/>
</dbReference>
<dbReference type="KEGG" id="mmuc:C1S78_016610"/>
<dbReference type="InterPro" id="IPR000792">
    <property type="entry name" value="Tscrpt_reg_LuxR_C"/>
</dbReference>
<dbReference type="Pfam" id="PF00196">
    <property type="entry name" value="GerE"/>
    <property type="match status" value="1"/>
</dbReference>
<dbReference type="PROSITE" id="PS50043">
    <property type="entry name" value="HTH_LUXR_2"/>
    <property type="match status" value="1"/>
</dbReference>
<dbReference type="SUPFAM" id="SSF48452">
    <property type="entry name" value="TPR-like"/>
    <property type="match status" value="1"/>
</dbReference>